<dbReference type="InterPro" id="IPR000873">
    <property type="entry name" value="AMP-dep_synth/lig_dom"/>
</dbReference>
<evidence type="ECO:0000313" key="3">
    <source>
        <dbReference type="Proteomes" id="UP000053398"/>
    </source>
</evidence>
<evidence type="ECO:0000259" key="1">
    <source>
        <dbReference type="Pfam" id="PF00501"/>
    </source>
</evidence>
<organism evidence="2 3">
    <name type="scientific">Streptomyces corchorusii</name>
    <name type="common">Streptomyces chibaensis</name>
    <dbReference type="NCBI Taxonomy" id="1903"/>
    <lineage>
        <taxon>Bacteria</taxon>
        <taxon>Bacillati</taxon>
        <taxon>Actinomycetota</taxon>
        <taxon>Actinomycetes</taxon>
        <taxon>Kitasatosporales</taxon>
        <taxon>Streptomycetaceae</taxon>
        <taxon>Streptomyces</taxon>
    </lineage>
</organism>
<dbReference type="EMBL" id="LMWP01000046">
    <property type="protein sequence ID" value="KUN18078.1"/>
    <property type="molecule type" value="Genomic_DNA"/>
</dbReference>
<dbReference type="InterPro" id="IPR042099">
    <property type="entry name" value="ANL_N_sf"/>
</dbReference>
<protein>
    <submittedName>
        <fullName evidence="2">CapK protein</fullName>
    </submittedName>
</protein>
<dbReference type="SUPFAM" id="SSF56801">
    <property type="entry name" value="Acetyl-CoA synthetase-like"/>
    <property type="match status" value="1"/>
</dbReference>
<dbReference type="Proteomes" id="UP000053398">
    <property type="component" value="Unassembled WGS sequence"/>
</dbReference>
<proteinExistence type="predicted"/>
<gene>
    <name evidence="2" type="ORF">AQJ11_36100</name>
</gene>
<reference evidence="2 3" key="1">
    <citation type="submission" date="2015-10" db="EMBL/GenBank/DDBJ databases">
        <title>Draft genome sequence of Streptomyces corchorusii DSM 40340, type strain for the species Streptomyces corchorusii.</title>
        <authorList>
            <person name="Ruckert C."/>
            <person name="Winkler A."/>
            <person name="Kalinowski J."/>
            <person name="Kampfer P."/>
            <person name="Glaeser S."/>
        </authorList>
    </citation>
    <scope>NUCLEOTIDE SEQUENCE [LARGE SCALE GENOMIC DNA]</scope>
    <source>
        <strain evidence="2 3">DSM 40340</strain>
    </source>
</reference>
<dbReference type="PANTHER" id="PTHR36932">
    <property type="entry name" value="CAPSULAR POLYSACCHARIDE BIOSYNTHESIS PROTEIN"/>
    <property type="match status" value="1"/>
</dbReference>
<name>A0A101PVD7_STRCK</name>
<feature type="domain" description="AMP-dependent synthetase/ligase" evidence="1">
    <location>
        <begin position="207"/>
        <end position="313"/>
    </location>
</feature>
<evidence type="ECO:0000313" key="2">
    <source>
        <dbReference type="EMBL" id="KUN18078.1"/>
    </source>
</evidence>
<dbReference type="RefSeq" id="WP_059266091.1">
    <property type="nucleotide sequence ID" value="NZ_KQ948368.1"/>
</dbReference>
<dbReference type="PANTHER" id="PTHR36932:SF1">
    <property type="entry name" value="CAPSULAR POLYSACCHARIDE BIOSYNTHESIS PROTEIN"/>
    <property type="match status" value="1"/>
</dbReference>
<dbReference type="Pfam" id="PF00501">
    <property type="entry name" value="AMP-binding"/>
    <property type="match status" value="1"/>
</dbReference>
<sequence length="453" mass="49459">MGPTQQFTPDQLRERYRTVLEENTYQGILFPRIHEEYERSRTVGFTADGLDAFRRSRLAEALRHAGQRVPRYRPLIPADAGADPLGALRSLPLLDKDTVREDPDSLLSDALEPDRCRVASTSGTSGIPLRFVVDEDHLVHTYAARIRMAVPFTGQLHFKLLMPFQGWLQGGWFEYVAPGFGLARMAEFGTTTPPGPDDVDLAVRAAGFAPDIVFGHPSSCLRLASALAAADRSLTPRAVMTFGERLLPGARETLERSYGAPVMDSYGMREFGTIAAECGKGGYHVEAERLWVEVVDADGRPLPDGESGEIVVSNLVNRAMPLLRYRTGDIGALAPEPCGCGLPHPALRLIEGRETSGVTLPSGRTVSGGEFSRLVRTRPVARFQLALYGDDLLELRVQSTGHVALDTVRLADDLTLLIGGELPVRVREVRAGEFAGSGSRKHVDIVRLPADEV</sequence>
<dbReference type="AlphaFoldDB" id="A0A101PVD7"/>
<comment type="caution">
    <text evidence="2">The sequence shown here is derived from an EMBL/GenBank/DDBJ whole genome shotgun (WGS) entry which is preliminary data.</text>
</comment>
<accession>A0A101PVD7</accession>
<keyword evidence="3" id="KW-1185">Reference proteome</keyword>
<dbReference type="Gene3D" id="3.40.50.12780">
    <property type="entry name" value="N-terminal domain of ligase-like"/>
    <property type="match status" value="1"/>
</dbReference>
<dbReference type="InterPro" id="IPR053158">
    <property type="entry name" value="CapK_Type1_Caps_Biosynth"/>
</dbReference>